<dbReference type="SUPFAM" id="SSF54211">
    <property type="entry name" value="Ribosomal protein S5 domain 2-like"/>
    <property type="match status" value="1"/>
</dbReference>
<evidence type="ECO:0000256" key="6">
    <source>
        <dbReference type="ARBA" id="ARBA00022840"/>
    </source>
</evidence>
<protein>
    <recommendedName>
        <fullName evidence="2">4-(cytidine 5'-diphospho)-2-C-methyl-D-erythritol kinase</fullName>
        <ecNumber evidence="2">2.7.1.148</ecNumber>
    </recommendedName>
    <alternativeName>
        <fullName evidence="7">4-(cytidine-5'-diphospho)-2-C-methyl-D-erythritol kinase</fullName>
    </alternativeName>
</protein>
<comment type="similarity">
    <text evidence="1">Belongs to the GHMP kinase family. IspE subfamily.</text>
</comment>
<gene>
    <name evidence="10" type="ORF">EVA_18861</name>
</gene>
<dbReference type="InterPro" id="IPR013750">
    <property type="entry name" value="GHMP_kinase_C_dom"/>
</dbReference>
<evidence type="ECO:0000259" key="9">
    <source>
        <dbReference type="Pfam" id="PF08544"/>
    </source>
</evidence>
<comment type="caution">
    <text evidence="10">The sequence shown here is derived from an EMBL/GenBank/DDBJ whole genome shotgun (WGS) entry which is preliminary data.</text>
</comment>
<sequence length="286" mass="31037">MIIGANCKINLGLSITEKRLDGYHNLETVFYPVKWMDALEVCVSSLEAGLRMDVHAEAAEKVTFRAHGIAVDGRPEDNLVVKAYALLDRQFHLPPITVDLLKGIPLGAGLGGGSSDAAHMLKLLNGLFNLKLTDDELEVLATRLGADCAFFIRNCPVYAEGIGNVFAPVDLSLKGYQIVVVKPPVFVSTREAFARICPHRPEVAVKEAIARPVSEWKGVLVNDFEASVFPQHPLIGEVKEELYRQGAVYASMSGSGSSVFGLFAPEAVVPEGTWGPDVYVFNGRLD</sequence>
<keyword evidence="5 10" id="KW-0418">Kinase</keyword>
<dbReference type="Pfam" id="PF08544">
    <property type="entry name" value="GHMP_kinases_C"/>
    <property type="match status" value="1"/>
</dbReference>
<evidence type="ECO:0000256" key="1">
    <source>
        <dbReference type="ARBA" id="ARBA00009684"/>
    </source>
</evidence>
<evidence type="ECO:0000256" key="3">
    <source>
        <dbReference type="ARBA" id="ARBA00022679"/>
    </source>
</evidence>
<dbReference type="PIRSF" id="PIRSF010376">
    <property type="entry name" value="IspE"/>
    <property type="match status" value="1"/>
</dbReference>
<dbReference type="InterPro" id="IPR014721">
    <property type="entry name" value="Ribsml_uS5_D2-typ_fold_subgr"/>
</dbReference>
<name>J9FDS8_9ZZZZ</name>
<evidence type="ECO:0000256" key="5">
    <source>
        <dbReference type="ARBA" id="ARBA00022777"/>
    </source>
</evidence>
<organism evidence="10">
    <name type="scientific">gut metagenome</name>
    <dbReference type="NCBI Taxonomy" id="749906"/>
    <lineage>
        <taxon>unclassified sequences</taxon>
        <taxon>metagenomes</taxon>
        <taxon>organismal metagenomes</taxon>
    </lineage>
</organism>
<evidence type="ECO:0000256" key="2">
    <source>
        <dbReference type="ARBA" id="ARBA00012052"/>
    </source>
</evidence>
<dbReference type="Pfam" id="PF00288">
    <property type="entry name" value="GHMP_kinases_N"/>
    <property type="match status" value="1"/>
</dbReference>
<accession>J9FDS8</accession>
<dbReference type="EMBL" id="AMCI01007198">
    <property type="protein sequence ID" value="EJW93031.1"/>
    <property type="molecule type" value="Genomic_DNA"/>
</dbReference>
<dbReference type="SUPFAM" id="SSF55060">
    <property type="entry name" value="GHMP Kinase, C-terminal domain"/>
    <property type="match status" value="1"/>
</dbReference>
<evidence type="ECO:0000256" key="4">
    <source>
        <dbReference type="ARBA" id="ARBA00022741"/>
    </source>
</evidence>
<reference evidence="10" key="1">
    <citation type="journal article" date="2012" name="PLoS ONE">
        <title>Gene sets for utilization of primary and secondary nutrition supplies in the distal gut of endangered iberian lynx.</title>
        <authorList>
            <person name="Alcaide M."/>
            <person name="Messina E."/>
            <person name="Richter M."/>
            <person name="Bargiela R."/>
            <person name="Peplies J."/>
            <person name="Huws S.A."/>
            <person name="Newbold C.J."/>
            <person name="Golyshin P.N."/>
            <person name="Simon M.A."/>
            <person name="Lopez G."/>
            <person name="Yakimov M.M."/>
            <person name="Ferrer M."/>
        </authorList>
    </citation>
    <scope>NUCLEOTIDE SEQUENCE</scope>
</reference>
<dbReference type="PANTHER" id="PTHR43527">
    <property type="entry name" value="4-DIPHOSPHOCYTIDYL-2-C-METHYL-D-ERYTHRITOL KINASE, CHLOROPLASTIC"/>
    <property type="match status" value="1"/>
</dbReference>
<dbReference type="EC" id="2.7.1.148" evidence="2"/>
<dbReference type="HAMAP" id="MF_00061">
    <property type="entry name" value="IspE"/>
    <property type="match status" value="1"/>
</dbReference>
<dbReference type="InterPro" id="IPR004424">
    <property type="entry name" value="IspE"/>
</dbReference>
<dbReference type="InterPro" id="IPR006204">
    <property type="entry name" value="GHMP_kinase_N_dom"/>
</dbReference>
<dbReference type="AlphaFoldDB" id="J9FDS8"/>
<keyword evidence="3" id="KW-0808">Transferase</keyword>
<evidence type="ECO:0000256" key="7">
    <source>
        <dbReference type="ARBA" id="ARBA00032554"/>
    </source>
</evidence>
<dbReference type="Gene3D" id="3.30.230.10">
    <property type="match status" value="1"/>
</dbReference>
<dbReference type="InterPro" id="IPR020568">
    <property type="entry name" value="Ribosomal_Su5_D2-typ_SF"/>
</dbReference>
<dbReference type="GO" id="GO:0016114">
    <property type="term" value="P:terpenoid biosynthetic process"/>
    <property type="evidence" value="ECO:0007669"/>
    <property type="project" value="InterPro"/>
</dbReference>
<evidence type="ECO:0000313" key="10">
    <source>
        <dbReference type="EMBL" id="EJW93031.1"/>
    </source>
</evidence>
<dbReference type="GO" id="GO:0005524">
    <property type="term" value="F:ATP binding"/>
    <property type="evidence" value="ECO:0007669"/>
    <property type="project" value="UniProtKB-KW"/>
</dbReference>
<dbReference type="PANTHER" id="PTHR43527:SF2">
    <property type="entry name" value="4-DIPHOSPHOCYTIDYL-2-C-METHYL-D-ERYTHRITOL KINASE, CHLOROPLASTIC"/>
    <property type="match status" value="1"/>
</dbReference>
<dbReference type="InterPro" id="IPR036554">
    <property type="entry name" value="GHMP_kinase_C_sf"/>
</dbReference>
<proteinExistence type="inferred from homology"/>
<dbReference type="NCBIfam" id="TIGR00154">
    <property type="entry name" value="ispE"/>
    <property type="match status" value="1"/>
</dbReference>
<keyword evidence="4" id="KW-0547">Nucleotide-binding</keyword>
<feature type="domain" description="GHMP kinase C-terminal" evidence="9">
    <location>
        <begin position="222"/>
        <end position="267"/>
    </location>
</feature>
<feature type="domain" description="GHMP kinase N-terminal" evidence="8">
    <location>
        <begin position="78"/>
        <end position="152"/>
    </location>
</feature>
<evidence type="ECO:0000259" key="8">
    <source>
        <dbReference type="Pfam" id="PF00288"/>
    </source>
</evidence>
<keyword evidence="6" id="KW-0067">ATP-binding</keyword>
<dbReference type="GO" id="GO:0050515">
    <property type="term" value="F:4-(cytidine 5'-diphospho)-2-C-methyl-D-erythritol kinase activity"/>
    <property type="evidence" value="ECO:0007669"/>
    <property type="project" value="UniProtKB-EC"/>
</dbReference>
<dbReference type="Gene3D" id="3.30.70.890">
    <property type="entry name" value="GHMP kinase, C-terminal domain"/>
    <property type="match status" value="1"/>
</dbReference>